<dbReference type="SUPFAM" id="SSF63411">
    <property type="entry name" value="LuxS/MPP-like metallohydrolase"/>
    <property type="match status" value="1"/>
</dbReference>
<dbReference type="InterPro" id="IPR011249">
    <property type="entry name" value="Metalloenz_LuxS/M16"/>
</dbReference>
<keyword evidence="2" id="KW-1185">Reference proteome</keyword>
<organism evidence="1 2">
    <name type="scientific">Orchesella cincta</name>
    <name type="common">Springtail</name>
    <name type="synonym">Podura cincta</name>
    <dbReference type="NCBI Taxonomy" id="48709"/>
    <lineage>
        <taxon>Eukaryota</taxon>
        <taxon>Metazoa</taxon>
        <taxon>Ecdysozoa</taxon>
        <taxon>Arthropoda</taxon>
        <taxon>Hexapoda</taxon>
        <taxon>Collembola</taxon>
        <taxon>Entomobryomorpha</taxon>
        <taxon>Entomobryoidea</taxon>
        <taxon>Orchesellidae</taxon>
        <taxon>Orchesellinae</taxon>
        <taxon>Orchesella</taxon>
    </lineage>
</organism>
<dbReference type="EMBL" id="LJIJ01002124">
    <property type="protein sequence ID" value="ODM90190.1"/>
    <property type="molecule type" value="Genomic_DNA"/>
</dbReference>
<accession>A0A1D2MB45</accession>
<dbReference type="Proteomes" id="UP000094527">
    <property type="component" value="Unassembled WGS sequence"/>
</dbReference>
<evidence type="ECO:0000313" key="1">
    <source>
        <dbReference type="EMBL" id="ODM90190.1"/>
    </source>
</evidence>
<gene>
    <name evidence="1" type="ORF">Ocin01_16493</name>
</gene>
<sequence>MAKHLLDIMDGDGDVPSSFHWDALLFQSAKNSIIFRMMEQEKSPHRMAFSSLLGYYKGISLTNSREVMTAITKANLKQVEGVAKKYFCPLFLRPTPCAACVSGGDVFSVMEDLLQCCGKKMTVVPPLENSSMANFMQ</sequence>
<reference evidence="1 2" key="1">
    <citation type="journal article" date="2016" name="Genome Biol. Evol.">
        <title>Gene Family Evolution Reflects Adaptation to Soil Environmental Stressors in the Genome of the Collembolan Orchesella cincta.</title>
        <authorList>
            <person name="Faddeeva-Vakhrusheva A."/>
            <person name="Derks M.F."/>
            <person name="Anvar S.Y."/>
            <person name="Agamennone V."/>
            <person name="Suring W."/>
            <person name="Smit S."/>
            <person name="van Straalen N.M."/>
            <person name="Roelofs D."/>
        </authorList>
    </citation>
    <scope>NUCLEOTIDE SEQUENCE [LARGE SCALE GENOMIC DNA]</scope>
    <source>
        <tissue evidence="1">Mixed pool</tissue>
    </source>
</reference>
<dbReference type="OrthoDB" id="4953at2759"/>
<dbReference type="STRING" id="48709.A0A1D2MB45"/>
<name>A0A1D2MB45_ORCCI</name>
<protein>
    <submittedName>
        <fullName evidence="1">Uncharacterized protein</fullName>
    </submittedName>
</protein>
<evidence type="ECO:0000313" key="2">
    <source>
        <dbReference type="Proteomes" id="UP000094527"/>
    </source>
</evidence>
<comment type="caution">
    <text evidence="1">The sequence shown here is derived from an EMBL/GenBank/DDBJ whole genome shotgun (WGS) entry which is preliminary data.</text>
</comment>
<dbReference type="GO" id="GO:0046872">
    <property type="term" value="F:metal ion binding"/>
    <property type="evidence" value="ECO:0007669"/>
    <property type="project" value="InterPro"/>
</dbReference>
<dbReference type="AlphaFoldDB" id="A0A1D2MB45"/>
<dbReference type="Gene3D" id="3.30.830.10">
    <property type="entry name" value="Metalloenzyme, LuxS/M16 peptidase-like"/>
    <property type="match status" value="1"/>
</dbReference>
<proteinExistence type="predicted"/>